<evidence type="ECO:0000259" key="14">
    <source>
        <dbReference type="Pfam" id="PF17657"/>
    </source>
</evidence>
<feature type="domain" description="DNA polymerase III alpha subunit finger" evidence="14">
    <location>
        <begin position="721"/>
        <end position="882"/>
    </location>
</feature>
<feature type="region of interest" description="Disordered" evidence="10">
    <location>
        <begin position="97"/>
        <end position="123"/>
    </location>
</feature>
<evidence type="ECO:0000256" key="9">
    <source>
        <dbReference type="ARBA" id="ARBA00049244"/>
    </source>
</evidence>
<dbReference type="InterPro" id="IPR029460">
    <property type="entry name" value="DNAPol_HHH"/>
</dbReference>
<evidence type="ECO:0000259" key="13">
    <source>
        <dbReference type="Pfam" id="PF14579"/>
    </source>
</evidence>
<dbReference type="Pfam" id="PF14579">
    <property type="entry name" value="HHH_6"/>
    <property type="match status" value="1"/>
</dbReference>
<feature type="domain" description="Bacterial DNA polymerase III alpha subunit NTPase" evidence="12">
    <location>
        <begin position="425"/>
        <end position="655"/>
    </location>
</feature>
<evidence type="ECO:0000256" key="7">
    <source>
        <dbReference type="ARBA" id="ARBA00022932"/>
    </source>
</evidence>
<protein>
    <recommendedName>
        <fullName evidence="1">DNA-directed DNA polymerase</fullName>
        <ecNumber evidence="1">2.7.7.7</ecNumber>
    </recommendedName>
</protein>
<dbReference type="Gene3D" id="3.20.20.140">
    <property type="entry name" value="Metal-dependent hydrolases"/>
    <property type="match status" value="1"/>
</dbReference>
<keyword evidence="7" id="KW-0239">DNA-directed DNA polymerase</keyword>
<dbReference type="EC" id="2.7.7.7" evidence="1"/>
<name>A0A809S8E5_9BACT</name>
<evidence type="ECO:0000256" key="1">
    <source>
        <dbReference type="ARBA" id="ARBA00012417"/>
    </source>
</evidence>
<dbReference type="InterPro" id="IPR004805">
    <property type="entry name" value="DnaE2/DnaE/PolC"/>
</dbReference>
<dbReference type="PANTHER" id="PTHR32294:SF4">
    <property type="entry name" value="ERROR-PRONE DNA POLYMERASE"/>
    <property type="match status" value="1"/>
</dbReference>
<evidence type="ECO:0000256" key="4">
    <source>
        <dbReference type="ARBA" id="ARBA00022695"/>
    </source>
</evidence>
<dbReference type="InterPro" id="IPR040982">
    <property type="entry name" value="DNA_pol3_finger"/>
</dbReference>
<gene>
    <name evidence="15" type="ORF">NPRO_04860</name>
</gene>
<dbReference type="PANTHER" id="PTHR32294">
    <property type="entry name" value="DNA POLYMERASE III SUBUNIT ALPHA"/>
    <property type="match status" value="1"/>
</dbReference>
<keyword evidence="2" id="KW-0963">Cytoplasm</keyword>
<sequence length="1288" mass="143529">MADADNAQVQRRVLARWREAGEWWMGAPAREVVRFLDPRGIRREAIRELDSPVSTNPGNAPAYEEDHRNEWNLRVRKVRDEKVSRALGLVKEPDWSSDENYFRSWSGENPAESRRSSSPLREAGAQKRRVADYAPLHLYSGYAFGRSTMLAEEIPSLLAAGGMRAAALADPFSLVGAVEFAKRCKALGVQPLVGASVEMPCGGKYVLLARSKEGYGSLSQLLTECHLNEPRQYPLCTYDRLARHARGLVCLTGGDGGPVDRLVIQKRYDDARRELARLIDLYGRDNVFVEIERSFLPWQRTCNEDLLHLAESMQVVPVAGGVVTHARPEHFPAQDVLVCSQTLCTVEELIGRKLLRHPSQPFAPPWPERSLNAERYLRSSAEMSELFADRVDLLENTLRVVERCDSEVLPSRTRLPSRFPDPPQALREVAYAGAALRRKRLTSGFQRRLDHELDRICQLNFADHFLTIWDACRWASDHNILFSGRGSVVDSVTAFVLGLSRIDAYEHNLHFDRFLPEDGSKRPDIDIDFEASQRDAVRAYLTRTYGADRVAGISAIGAYCTRGIVRDVGKALGLPQEMIGFLAKRIHGGISPHHLEAALEKRPELAGSAIPKERFRWVLDLAERLMDVPRNIRAHSSGLVISSSPLAETVPVMESASPFVRERIPSFEREGAGLPDEFPLPTPSKLFEGEEAGFRIIQWDKRSAKYFFDKFDILCLRGQDVLSGTQERIRVSDSEFNVESIALDDSETYRAMRSGELIGIPQSASPAMRQAHVRLRTDNLHDASLVQAGIRPGVGGAVKINELIARRRGKPYTFSHPEFERILGLTYGIIVFQEQVDQLLQTFCGFTSGEAEEMRESIHKRRREDYGAQIKEQILKRIQEQGFSEGVAEQVYEYVAGFKGYGFAQGHALAFAEISIRSIYCQQNYPAEYFAALLTAQPAGYYGPHTLVNEARARGVAILSPCVQRSCETFSVEDFRSRTDPQLLVPRSAIRVGLMQIKGLSKDTCRRILDAKPWGDDLATSPAEAVRNAANFSSGEPQLGAGELACSASDPAPQTVARRVSGGQAASSFFEFVARTRPERDELEALLLCGALDALHPNRRAMLWAIPRALDFAHARKEHGGLDLGVPEPEIPDGIADFNAAEKALHERALLDLDVESHLLSFERERIRERGGLTAADARRLPQGVKAFVVGNPIRLRFPPTPSGKCVVFFDLEDETGLLNVTCFDAVYRKYGHAIVCSPYVTVVGRAQDRDGHTAFLAERVFAYAPRLVELASNAASLPHKTADFLVG</sequence>
<reference evidence="15" key="1">
    <citation type="journal article" name="DNA Res.">
        <title>The physiological potential of anammox bacteria as revealed by their core genome structure.</title>
        <authorList>
            <person name="Okubo T."/>
            <person name="Toyoda A."/>
            <person name="Fukuhara K."/>
            <person name="Uchiyama I."/>
            <person name="Harigaya Y."/>
            <person name="Kuroiwa M."/>
            <person name="Suzuki T."/>
            <person name="Murakami Y."/>
            <person name="Suwa Y."/>
            <person name="Takami H."/>
        </authorList>
    </citation>
    <scope>NUCLEOTIDE SEQUENCE</scope>
    <source>
        <strain evidence="15">317325-2</strain>
    </source>
</reference>
<evidence type="ECO:0000259" key="12">
    <source>
        <dbReference type="Pfam" id="PF07733"/>
    </source>
</evidence>
<evidence type="ECO:0000313" key="15">
    <source>
        <dbReference type="EMBL" id="BBO22891.1"/>
    </source>
</evidence>
<evidence type="ECO:0000256" key="3">
    <source>
        <dbReference type="ARBA" id="ARBA00022679"/>
    </source>
</evidence>
<dbReference type="GO" id="GO:0006281">
    <property type="term" value="P:DNA repair"/>
    <property type="evidence" value="ECO:0007669"/>
    <property type="project" value="UniProtKB-KW"/>
</dbReference>
<feature type="domain" description="PHP" evidence="11">
    <location>
        <begin position="136"/>
        <end position="294"/>
    </location>
</feature>
<keyword evidence="6" id="KW-0227">DNA damage</keyword>
<dbReference type="GO" id="GO:0008408">
    <property type="term" value="F:3'-5' exonuclease activity"/>
    <property type="evidence" value="ECO:0007669"/>
    <property type="project" value="InterPro"/>
</dbReference>
<dbReference type="Pfam" id="PF07733">
    <property type="entry name" value="DNA_pol3_alpha"/>
    <property type="match status" value="1"/>
</dbReference>
<dbReference type="KEGG" id="npy:NPRO_04860"/>
<organism evidence="15 16">
    <name type="scientific">Candidatus Nitrosymbiomonas proteolyticus</name>
    <dbReference type="NCBI Taxonomy" id="2608984"/>
    <lineage>
        <taxon>Bacteria</taxon>
        <taxon>Bacillati</taxon>
        <taxon>Armatimonadota</taxon>
        <taxon>Armatimonadota incertae sedis</taxon>
        <taxon>Candidatus Nitrosymbiomonas</taxon>
    </lineage>
</organism>
<dbReference type="EMBL" id="AP021858">
    <property type="protein sequence ID" value="BBO22891.1"/>
    <property type="molecule type" value="Genomic_DNA"/>
</dbReference>
<keyword evidence="4" id="KW-0548">Nucleotidyltransferase</keyword>
<comment type="catalytic activity">
    <reaction evidence="9">
        <text>DNA(n) + a 2'-deoxyribonucleoside 5'-triphosphate = DNA(n+1) + diphosphate</text>
        <dbReference type="Rhea" id="RHEA:22508"/>
        <dbReference type="Rhea" id="RHEA-COMP:17339"/>
        <dbReference type="Rhea" id="RHEA-COMP:17340"/>
        <dbReference type="ChEBI" id="CHEBI:33019"/>
        <dbReference type="ChEBI" id="CHEBI:61560"/>
        <dbReference type="ChEBI" id="CHEBI:173112"/>
        <dbReference type="EC" id="2.7.7.7"/>
    </reaction>
</comment>
<keyword evidence="8" id="KW-0234">DNA repair</keyword>
<evidence type="ECO:0000256" key="8">
    <source>
        <dbReference type="ARBA" id="ARBA00023204"/>
    </source>
</evidence>
<dbReference type="Proteomes" id="UP000662873">
    <property type="component" value="Chromosome"/>
</dbReference>
<dbReference type="InterPro" id="IPR011708">
    <property type="entry name" value="DNA_pol3_alpha_NTPase_dom"/>
</dbReference>
<keyword evidence="5" id="KW-0235">DNA replication</keyword>
<evidence type="ECO:0000256" key="10">
    <source>
        <dbReference type="SAM" id="MobiDB-lite"/>
    </source>
</evidence>
<evidence type="ECO:0000256" key="5">
    <source>
        <dbReference type="ARBA" id="ARBA00022705"/>
    </source>
</evidence>
<evidence type="ECO:0000256" key="2">
    <source>
        <dbReference type="ARBA" id="ARBA00022490"/>
    </source>
</evidence>
<dbReference type="InterPro" id="IPR004013">
    <property type="entry name" value="PHP_dom"/>
</dbReference>
<accession>A0A809S8E5</accession>
<dbReference type="CDD" id="cd04485">
    <property type="entry name" value="DnaE_OBF"/>
    <property type="match status" value="1"/>
</dbReference>
<evidence type="ECO:0000259" key="11">
    <source>
        <dbReference type="Pfam" id="PF02811"/>
    </source>
</evidence>
<evidence type="ECO:0000313" key="16">
    <source>
        <dbReference type="Proteomes" id="UP000662873"/>
    </source>
</evidence>
<dbReference type="InterPro" id="IPR041931">
    <property type="entry name" value="DNA_pol3_alpha_thumb_dom"/>
</dbReference>
<dbReference type="Pfam" id="PF17657">
    <property type="entry name" value="DNA_pol3_finger"/>
    <property type="match status" value="1"/>
</dbReference>
<proteinExistence type="predicted"/>
<dbReference type="GO" id="GO:0003887">
    <property type="term" value="F:DNA-directed DNA polymerase activity"/>
    <property type="evidence" value="ECO:0007669"/>
    <property type="project" value="UniProtKB-KW"/>
</dbReference>
<evidence type="ECO:0000256" key="6">
    <source>
        <dbReference type="ARBA" id="ARBA00022763"/>
    </source>
</evidence>
<feature type="domain" description="DNA polymerase helix-hairpin-helix motif" evidence="13">
    <location>
        <begin position="955"/>
        <end position="1012"/>
    </location>
</feature>
<dbReference type="Gene3D" id="1.10.10.1600">
    <property type="entry name" value="Bacterial DNA polymerase III alpha subunit, thumb domain"/>
    <property type="match status" value="1"/>
</dbReference>
<dbReference type="Pfam" id="PF02811">
    <property type="entry name" value="PHP"/>
    <property type="match status" value="1"/>
</dbReference>
<dbReference type="GO" id="GO:0006260">
    <property type="term" value="P:DNA replication"/>
    <property type="evidence" value="ECO:0007669"/>
    <property type="project" value="UniProtKB-KW"/>
</dbReference>
<keyword evidence="3" id="KW-0808">Transferase</keyword>